<dbReference type="SUPFAM" id="SSF48371">
    <property type="entry name" value="ARM repeat"/>
    <property type="match status" value="1"/>
</dbReference>
<gene>
    <name evidence="5" type="ORF">scyTo_0006556</name>
</gene>
<evidence type="ECO:0000259" key="4">
    <source>
        <dbReference type="PROSITE" id="PS51425"/>
    </source>
</evidence>
<dbReference type="InterPro" id="IPR013721">
    <property type="entry name" value="STAG"/>
</dbReference>
<keyword evidence="2" id="KW-0132">Cell division</keyword>
<feature type="compositionally biased region" description="Basic and acidic residues" evidence="3">
    <location>
        <begin position="13"/>
        <end position="31"/>
    </location>
</feature>
<dbReference type="GO" id="GO:0007059">
    <property type="term" value="P:chromosome segregation"/>
    <property type="evidence" value="ECO:0007669"/>
    <property type="project" value="UniProtKB-KW"/>
</dbReference>
<feature type="compositionally biased region" description="Polar residues" evidence="3">
    <location>
        <begin position="1108"/>
        <end position="1128"/>
    </location>
</feature>
<comment type="subcellular location">
    <subcellularLocation>
        <location evidence="2">Nucleus</location>
    </subcellularLocation>
    <subcellularLocation>
        <location evidence="2">Chromosome</location>
    </subcellularLocation>
    <subcellularLocation>
        <location evidence="2">Chromosome</location>
        <location evidence="2">Centromere</location>
    </subcellularLocation>
</comment>
<comment type="function">
    <text evidence="2">Component of cohesin complex, a complex required for the cohesion of sister chromatids after DNA replication. The cohesin complex apparently forms a large proteinaceous ring within which sister chromatids can be trapped. At anaphase, the complex is cleaved and dissociates from chromatin, allowing sister chromatids to segregate.</text>
</comment>
<name>A0A401PIJ9_SCYTO</name>
<keyword evidence="2" id="KW-0159">Chromosome partition</keyword>
<feature type="region of interest" description="Disordered" evidence="3">
    <location>
        <begin position="1"/>
        <end position="68"/>
    </location>
</feature>
<dbReference type="InterPro" id="IPR039662">
    <property type="entry name" value="Cohesin_Scc3/SA"/>
</dbReference>
<dbReference type="InterPro" id="IPR056396">
    <property type="entry name" value="HEAT_SCC3-SA"/>
</dbReference>
<dbReference type="Pfam" id="PF21581">
    <property type="entry name" value="SCD"/>
    <property type="match status" value="1"/>
</dbReference>
<keyword evidence="6" id="KW-1185">Reference proteome</keyword>
<reference evidence="5 6" key="1">
    <citation type="journal article" date="2018" name="Nat. Ecol. Evol.">
        <title>Shark genomes provide insights into elasmobranch evolution and the origin of vertebrates.</title>
        <authorList>
            <person name="Hara Y"/>
            <person name="Yamaguchi K"/>
            <person name="Onimaru K"/>
            <person name="Kadota M"/>
            <person name="Koyanagi M"/>
            <person name="Keeley SD"/>
            <person name="Tatsumi K"/>
            <person name="Tanaka K"/>
            <person name="Motone F"/>
            <person name="Kageyama Y"/>
            <person name="Nozu R"/>
            <person name="Adachi N"/>
            <person name="Nishimura O"/>
            <person name="Nakagawa R"/>
            <person name="Tanegashima C"/>
            <person name="Kiyatake I"/>
            <person name="Matsumoto R"/>
            <person name="Murakumo K"/>
            <person name="Nishida K"/>
            <person name="Terakita A"/>
            <person name="Kuratani S"/>
            <person name="Sato K"/>
            <person name="Hyodo S Kuraku.S."/>
        </authorList>
    </citation>
    <scope>NUCLEOTIDE SEQUENCE [LARGE SCALE GENOMIC DNA]</scope>
</reference>
<dbReference type="GO" id="GO:0007062">
    <property type="term" value="P:sister chromatid cohesion"/>
    <property type="evidence" value="ECO:0007669"/>
    <property type="project" value="UniProtKB-UniRule"/>
</dbReference>
<evidence type="ECO:0000256" key="1">
    <source>
        <dbReference type="ARBA" id="ARBA00005486"/>
    </source>
</evidence>
<dbReference type="PANTHER" id="PTHR11199:SF2">
    <property type="entry name" value="COHESIN SUBUNIT SA"/>
    <property type="match status" value="1"/>
</dbReference>
<proteinExistence type="inferred from homology"/>
<comment type="subunit">
    <text evidence="2">Part of the cohesin complex which is composed of a heterodimer between a SMC1 protein (SMC1A or SMC1B) and SMC3, which are attached via their hinge domain, and RAD21 which link them at their heads, and one STAG protein.</text>
</comment>
<dbReference type="OMA" id="YPWILNV"/>
<dbReference type="InterPro" id="IPR016024">
    <property type="entry name" value="ARM-type_fold"/>
</dbReference>
<dbReference type="GO" id="GO:0008278">
    <property type="term" value="C:cohesin complex"/>
    <property type="evidence" value="ECO:0007669"/>
    <property type="project" value="UniProtKB-UniRule"/>
</dbReference>
<dbReference type="STRING" id="75743.A0A401PIJ9"/>
<dbReference type="EMBL" id="BFAA01002225">
    <property type="protein sequence ID" value="GCB72957.1"/>
    <property type="molecule type" value="Genomic_DNA"/>
</dbReference>
<organism evidence="5 6">
    <name type="scientific">Scyliorhinus torazame</name>
    <name type="common">Cloudy catshark</name>
    <name type="synonym">Catulus torazame</name>
    <dbReference type="NCBI Taxonomy" id="75743"/>
    <lineage>
        <taxon>Eukaryota</taxon>
        <taxon>Metazoa</taxon>
        <taxon>Chordata</taxon>
        <taxon>Craniata</taxon>
        <taxon>Vertebrata</taxon>
        <taxon>Chondrichthyes</taxon>
        <taxon>Elasmobranchii</taxon>
        <taxon>Galeomorphii</taxon>
        <taxon>Galeoidea</taxon>
        <taxon>Carcharhiniformes</taxon>
        <taxon>Scyliorhinidae</taxon>
        <taxon>Scyliorhinus</taxon>
    </lineage>
</organism>
<dbReference type="GO" id="GO:0005634">
    <property type="term" value="C:nucleus"/>
    <property type="evidence" value="ECO:0007669"/>
    <property type="project" value="UniProtKB-SubCell"/>
</dbReference>
<evidence type="ECO:0000256" key="2">
    <source>
        <dbReference type="RuleBase" id="RU369063"/>
    </source>
</evidence>
<accession>A0A401PIJ9</accession>
<feature type="domain" description="SCD" evidence="4">
    <location>
        <begin position="307"/>
        <end position="392"/>
    </location>
</feature>
<dbReference type="GO" id="GO:0003682">
    <property type="term" value="F:chromatin binding"/>
    <property type="evidence" value="ECO:0007669"/>
    <property type="project" value="TreeGrafter"/>
</dbReference>
<dbReference type="AlphaFoldDB" id="A0A401PIJ9"/>
<dbReference type="Pfam" id="PF08514">
    <property type="entry name" value="STAG"/>
    <property type="match status" value="1"/>
</dbReference>
<dbReference type="OrthoDB" id="498590at2759"/>
<keyword evidence="2" id="KW-0539">Nucleus</keyword>
<dbReference type="GO" id="GO:0051301">
    <property type="term" value="P:cell division"/>
    <property type="evidence" value="ECO:0007669"/>
    <property type="project" value="UniProtKB-UniRule"/>
</dbReference>
<dbReference type="Proteomes" id="UP000288216">
    <property type="component" value="Unassembled WGS sequence"/>
</dbReference>
<evidence type="ECO:0000313" key="5">
    <source>
        <dbReference type="EMBL" id="GCB72957.1"/>
    </source>
</evidence>
<comment type="caution">
    <text evidence="5">The sequence shown here is derived from an EMBL/GenBank/DDBJ whole genome shotgun (WGS) entry which is preliminary data.</text>
</comment>
<sequence>MIAEPELSSRTTLQRESESHSEPDNDLENQRRGSGGSLPKRRRNQSEKGRRRASVCSRQERRNGNRQRDGDVEAVTLFEVVRMGKSAMQFVVNDWIEEYKQDRDTALLDLIIFFIQCSGCRGMVTAEVFQNMHNPDIKRKMTEEFDEETGLQYKKFMVYPWILNVTWPLDLDSGDYPLTMTGPYWKKFKSNFCEFLSVLIQHCQFTIVHDEYLMDTVISLLTGLSDSQVRAFRHTSTLAAMKLMTALINVSLSLRVQLQNSQRQCEVEMIDKRPTKKLETFLQKKKEIIEKQENIENLMNAIFKGIFLHRYRDALPEIRAICIEEIGMWMKSCSDRFLTDSYLKYVGWTLHDKQSEVRLKCLIGLLGLYSDKDHCSKMDLFTCRFKDRIISMTLDKESEVAVQAIKVLILMLQNCEEVLTSRDCEQLYHFVYSVHRPVALAAGEFLHKKLFGSRESEVQDEMPEKREKLIHNLSHIKTLVNFYQESEDSARSAYLVDSLWDCSASILKDWKSMTTLLLEGGDPEDEALTHLQKKALVEIMLSTIRQAAEGHPPGGRCLGKKVQMMKERKSLIDDRAKLTEHFIVLLPQLLAKYSADGEEVITVNLLQIPQYFDLESYDTAQLEEHLDKLLKQLKAIVEQQTDSEVLEFCSKAYLVLSNEGLPTRSQVASAKIQLFDQLVGKFNKLLKNFLHKGDGFTDAESHQMWSTLKRITTFHNAHDITQWNLLSSTCKLLKSDLEKGNTSEQIIIQAILCSYYYIMWQLSKASEGTSSKDLQESLSKQIRVFCQIFRQYLSNSISTIKEQAFIVLCDLLLVFSHEVLSSGSEKTEPFAYVPDSALQSELVAFVLDRVFVAQESELLDKDEERKVGKLHQRRNLLAAFCKLIVFSVVEMDIAADIFKQYIKYFIDYGDIIKETLSRTRQIDKIQCAKTLIQSLKQLFNELLQGQASSLDRWSQPFTSIKDLARRFSLTFGLDQLKTREAMAMLHKNGIEFAFKDGSLKGKNQPPLNMAFLDILSEFSPKLLKTDKRTVYNYLERFVTDQMAAENGEEWLPLIAYRRSLLDCRDDDTDSTSSSDRSAPSPVQQKSQTTSLKRKLQIEGGVSEAGANEEQNVKISPRSLTPWSMSTVQKENENWENRKKGHPLEKDGMQLLHSELGTTSMRNTGEPMEENLAELVEGDLDDLNEILDIDND</sequence>
<feature type="compositionally biased region" description="Basic residues" evidence="3">
    <location>
        <begin position="39"/>
        <end position="53"/>
    </location>
</feature>
<dbReference type="Pfam" id="PF24571">
    <property type="entry name" value="HEAT_SCC3-SA"/>
    <property type="match status" value="1"/>
</dbReference>
<evidence type="ECO:0000256" key="3">
    <source>
        <dbReference type="SAM" id="MobiDB-lite"/>
    </source>
</evidence>
<dbReference type="GO" id="GO:0000775">
    <property type="term" value="C:chromosome, centromeric region"/>
    <property type="evidence" value="ECO:0007669"/>
    <property type="project" value="UniProtKB-SubCell"/>
</dbReference>
<comment type="similarity">
    <text evidence="1 2">Belongs to the SCC3 family.</text>
</comment>
<dbReference type="PANTHER" id="PTHR11199">
    <property type="entry name" value="STROMAL ANTIGEN"/>
    <property type="match status" value="1"/>
</dbReference>
<feature type="compositionally biased region" description="Polar residues" evidence="3">
    <location>
        <begin position="1080"/>
        <end position="1090"/>
    </location>
</feature>
<feature type="compositionally biased region" description="Basic and acidic residues" evidence="3">
    <location>
        <begin position="1129"/>
        <end position="1142"/>
    </location>
</feature>
<keyword evidence="2" id="KW-0158">Chromosome</keyword>
<feature type="compositionally biased region" description="Basic and acidic residues" evidence="3">
    <location>
        <begin position="58"/>
        <end position="68"/>
    </location>
</feature>
<dbReference type="PROSITE" id="PS51425">
    <property type="entry name" value="SCD"/>
    <property type="match status" value="1"/>
</dbReference>
<dbReference type="InterPro" id="IPR020839">
    <property type="entry name" value="SCD"/>
</dbReference>
<keyword evidence="2" id="KW-0131">Cell cycle</keyword>
<evidence type="ECO:0000313" key="6">
    <source>
        <dbReference type="Proteomes" id="UP000288216"/>
    </source>
</evidence>
<dbReference type="GO" id="GO:0000785">
    <property type="term" value="C:chromatin"/>
    <property type="evidence" value="ECO:0007669"/>
    <property type="project" value="UniProtKB-UniRule"/>
</dbReference>
<protein>
    <recommendedName>
        <fullName evidence="2">Cohesin subunit SA</fullName>
    </recommendedName>
    <alternativeName>
        <fullName evidence="2">SCC3 homolog</fullName>
    </alternativeName>
    <alternativeName>
        <fullName evidence="2">Stromal antigen</fullName>
    </alternativeName>
</protein>
<feature type="region of interest" description="Disordered" evidence="3">
    <location>
        <begin position="1065"/>
        <end position="1142"/>
    </location>
</feature>